<reference evidence="1" key="1">
    <citation type="submission" date="2017-05" db="UniProtKB">
        <authorList>
            <consortium name="EnsemblMetazoa"/>
        </authorList>
    </citation>
    <scope>IDENTIFICATION</scope>
</reference>
<name>A0A1X7VR80_AMPQE</name>
<dbReference type="AlphaFoldDB" id="A0A1X7VR80"/>
<dbReference type="EnsemblMetazoa" id="Aqu2.1.42861_001">
    <property type="protein sequence ID" value="Aqu2.1.42861_001"/>
    <property type="gene ID" value="Aqu2.1.42861"/>
</dbReference>
<sequence length="92" mass="10850">NVIRRMRTMINKNGGLSAKEMDMLLPLLSEFVEDHDEHNGDGESEDEDDIRARSIVSKEDDWFTAPTFMYSLKNEVKLCCNYEKTMFKVWQR</sequence>
<dbReference type="InParanoid" id="A0A1X7VR80"/>
<accession>A0A1X7VR80</accession>
<proteinExistence type="predicted"/>
<evidence type="ECO:0000313" key="1">
    <source>
        <dbReference type="EnsemblMetazoa" id="Aqu2.1.42861_001"/>
    </source>
</evidence>
<protein>
    <submittedName>
        <fullName evidence="1">Uncharacterized protein</fullName>
    </submittedName>
</protein>
<organism evidence="1">
    <name type="scientific">Amphimedon queenslandica</name>
    <name type="common">Sponge</name>
    <dbReference type="NCBI Taxonomy" id="400682"/>
    <lineage>
        <taxon>Eukaryota</taxon>
        <taxon>Metazoa</taxon>
        <taxon>Porifera</taxon>
        <taxon>Demospongiae</taxon>
        <taxon>Heteroscleromorpha</taxon>
        <taxon>Haplosclerida</taxon>
        <taxon>Niphatidae</taxon>
        <taxon>Amphimedon</taxon>
    </lineage>
</organism>